<comment type="similarity">
    <text evidence="4">Belongs to the prokaryotic molybdopterin-containing oxidoreductase family.</text>
</comment>
<comment type="cofactor">
    <cofactor evidence="1">
        <name>Mo-bis(molybdopterin guanine dinucleotide)</name>
        <dbReference type="ChEBI" id="CHEBI:60539"/>
    </cofactor>
</comment>
<dbReference type="InterPro" id="IPR006655">
    <property type="entry name" value="Mopterin_OxRdtase_prok_CS"/>
</dbReference>
<dbReference type="PANTHER" id="PTHR43105">
    <property type="entry name" value="RESPIRATORY NITRATE REDUCTASE"/>
    <property type="match status" value="1"/>
</dbReference>
<dbReference type="CDD" id="cd02750">
    <property type="entry name" value="MopB_Nitrate-R-NarG-like"/>
    <property type="match status" value="1"/>
</dbReference>
<dbReference type="Pfam" id="PF00384">
    <property type="entry name" value="Molybdopterin"/>
    <property type="match status" value="1"/>
</dbReference>
<evidence type="ECO:0000256" key="8">
    <source>
        <dbReference type="ARBA" id="ARBA00022723"/>
    </source>
</evidence>
<dbReference type="InterPro" id="IPR006657">
    <property type="entry name" value="MoPterin_dinucl-bd_dom"/>
</dbReference>
<evidence type="ECO:0000259" key="14">
    <source>
        <dbReference type="PROSITE" id="PS51669"/>
    </source>
</evidence>
<evidence type="ECO:0000256" key="11">
    <source>
        <dbReference type="ARBA" id="ARBA00023004"/>
    </source>
</evidence>
<name>A0ABV7HCS9_9BURK</name>
<dbReference type="SUPFAM" id="SSF53706">
    <property type="entry name" value="Formate dehydrogenase/DMSO reductase, domains 1-3"/>
    <property type="match status" value="1"/>
</dbReference>
<keyword evidence="13" id="KW-0534">Nitrate assimilation</keyword>
<dbReference type="InterPro" id="IPR006468">
    <property type="entry name" value="NarG"/>
</dbReference>
<comment type="cofactor">
    <cofactor evidence="2">
        <name>[4Fe-4S] cluster</name>
        <dbReference type="ChEBI" id="CHEBI:49883"/>
    </cofactor>
</comment>
<dbReference type="NCBIfam" id="TIGR01580">
    <property type="entry name" value="narG"/>
    <property type="match status" value="1"/>
</dbReference>
<keyword evidence="5" id="KW-0813">Transport</keyword>
<dbReference type="Proteomes" id="UP001595556">
    <property type="component" value="Unassembled WGS sequence"/>
</dbReference>
<evidence type="ECO:0000256" key="10">
    <source>
        <dbReference type="ARBA" id="ARBA00023002"/>
    </source>
</evidence>
<evidence type="ECO:0000256" key="12">
    <source>
        <dbReference type="ARBA" id="ARBA00023014"/>
    </source>
</evidence>
<dbReference type="SUPFAM" id="SSF50692">
    <property type="entry name" value="ADC-like"/>
    <property type="match status" value="1"/>
</dbReference>
<dbReference type="Gene3D" id="4.10.1200.10">
    <property type="entry name" value="nitrate reductase tail"/>
    <property type="match status" value="1"/>
</dbReference>
<feature type="domain" description="4Fe-4S Mo/W bis-MGD-type" evidence="14">
    <location>
        <begin position="43"/>
        <end position="107"/>
    </location>
</feature>
<dbReference type="InterPro" id="IPR006963">
    <property type="entry name" value="Mopterin_OxRdtase_4Fe-4S_dom"/>
</dbReference>
<dbReference type="PROSITE" id="PS00490">
    <property type="entry name" value="MOLYBDOPTERIN_PROK_2"/>
    <property type="match status" value="1"/>
</dbReference>
<reference evidence="16" key="1">
    <citation type="journal article" date="2019" name="Int. J. Syst. Evol. Microbiol.">
        <title>The Global Catalogue of Microorganisms (GCM) 10K type strain sequencing project: providing services to taxonomists for standard genome sequencing and annotation.</title>
        <authorList>
            <consortium name="The Broad Institute Genomics Platform"/>
            <consortium name="The Broad Institute Genome Sequencing Center for Infectious Disease"/>
            <person name="Wu L."/>
            <person name="Ma J."/>
        </authorList>
    </citation>
    <scope>NUCLEOTIDE SEQUENCE [LARGE SCALE GENOMIC DNA]</scope>
    <source>
        <strain evidence="16">KCTC 52168</strain>
    </source>
</reference>
<dbReference type="PANTHER" id="PTHR43105:SF2">
    <property type="entry name" value="RESPIRATORY NITRATE REDUCTASE 2 ALPHA CHAIN"/>
    <property type="match status" value="1"/>
</dbReference>
<dbReference type="EMBL" id="JBHRTI010000010">
    <property type="protein sequence ID" value="MFC3149172.1"/>
    <property type="molecule type" value="Genomic_DNA"/>
</dbReference>
<keyword evidence="7" id="KW-0500">Molybdenum</keyword>
<dbReference type="InterPro" id="IPR009010">
    <property type="entry name" value="Asp_de-COase-like_dom_sf"/>
</dbReference>
<keyword evidence="12" id="KW-0411">Iron-sulfur</keyword>
<dbReference type="InterPro" id="IPR028189">
    <property type="entry name" value="Nitr_red_alph_N"/>
</dbReference>
<dbReference type="InterPro" id="IPR037943">
    <property type="entry name" value="MopB_CT_Nitrate-R-NarG-like"/>
</dbReference>
<comment type="subcellular location">
    <subcellularLocation>
        <location evidence="3">Cell envelope</location>
    </subcellularLocation>
</comment>
<keyword evidence="10" id="KW-0560">Oxidoreductase</keyword>
<keyword evidence="8" id="KW-0479">Metal-binding</keyword>
<dbReference type="InterPro" id="IPR044906">
    <property type="entry name" value="Nitr_red_alph_N_sf"/>
</dbReference>
<keyword evidence="9" id="KW-0249">Electron transport</keyword>
<evidence type="ECO:0000256" key="3">
    <source>
        <dbReference type="ARBA" id="ARBA00004196"/>
    </source>
</evidence>
<dbReference type="CDD" id="cd02776">
    <property type="entry name" value="MopB_CT_Nitrate-R-NarG-like"/>
    <property type="match status" value="1"/>
</dbReference>
<evidence type="ECO:0000256" key="6">
    <source>
        <dbReference type="ARBA" id="ARBA00022485"/>
    </source>
</evidence>
<evidence type="ECO:0000256" key="4">
    <source>
        <dbReference type="ARBA" id="ARBA00010312"/>
    </source>
</evidence>
<evidence type="ECO:0000313" key="16">
    <source>
        <dbReference type="Proteomes" id="UP001595556"/>
    </source>
</evidence>
<dbReference type="InterPro" id="IPR006656">
    <property type="entry name" value="Mopterin_OxRdtase"/>
</dbReference>
<evidence type="ECO:0000256" key="9">
    <source>
        <dbReference type="ARBA" id="ARBA00022982"/>
    </source>
</evidence>
<evidence type="ECO:0000256" key="13">
    <source>
        <dbReference type="ARBA" id="ARBA00023063"/>
    </source>
</evidence>
<dbReference type="Pfam" id="PF14710">
    <property type="entry name" value="Nitr_red_alph_N"/>
    <property type="match status" value="1"/>
</dbReference>
<protein>
    <submittedName>
        <fullName evidence="15">Nitrate reductase subunit alpha</fullName>
    </submittedName>
</protein>
<dbReference type="Pfam" id="PF01568">
    <property type="entry name" value="Molydop_binding"/>
    <property type="match status" value="1"/>
</dbReference>
<proteinExistence type="inferred from homology"/>
<evidence type="ECO:0000256" key="2">
    <source>
        <dbReference type="ARBA" id="ARBA00001966"/>
    </source>
</evidence>
<accession>A0ABV7HCS9</accession>
<keyword evidence="6" id="KW-0004">4Fe-4S</keyword>
<evidence type="ECO:0000313" key="15">
    <source>
        <dbReference type="EMBL" id="MFC3149172.1"/>
    </source>
</evidence>
<keyword evidence="11" id="KW-0408">Iron</keyword>
<evidence type="ECO:0000256" key="7">
    <source>
        <dbReference type="ARBA" id="ARBA00022505"/>
    </source>
</evidence>
<dbReference type="InterPro" id="IPR050123">
    <property type="entry name" value="Prok_molybdopt-oxidoreductase"/>
</dbReference>
<dbReference type="PROSITE" id="PS00932">
    <property type="entry name" value="MOLYBDOPTERIN_PROK_3"/>
    <property type="match status" value="1"/>
</dbReference>
<dbReference type="Gene3D" id="3.40.50.12440">
    <property type="match status" value="1"/>
</dbReference>
<gene>
    <name evidence="15" type="ORF">ACFOEN_16235</name>
</gene>
<sequence length="1274" mass="142318">MSHFLDRLLHFTRSTEPFSAGHGEVRTEDRTWEDAYRHRWQHDKIVRSTHGTNCTGSCSWKIYVKGGIVTWETQQTDYPRTRPDMPNHEPRGCARGASYSWYLYSANRVKYPLVRARLLKHWRAARGVAKSPVDAWASIVEDPTKRADYTVQRGLGGFVRASWDEVNEIVASANVYTIRKYGPDRVIGFSPIPAMSMVSYAAGSRYLSLIGGVCMSFYDWYCDLPPASPQTWGEQTDVPESADWYNAGYIIAWGSNVPQTRTPDAHFFTEVRYKGTKTVAVTPDYAEVSKLADTWLAPKQGTDAAMAVSMGHVILKEFYFPKGGSQPQPNAYFDQYARRYTDMPMLVLLKEQETAQGKALVPDRFLRASDFNGDLGQDNNPEWKTVAFDTDGRAVLPHGSIGFRWGSEGRDDQGKWNLEPKEARHGAEVRLKLSTLEGEGAAEVSEVAFPYFGGIEAPQFTANKQDDILLRKVPTTVLRLGKAGEHRECRVATVFDLLCANYGVERGLDDASCGASFDENKPYTPAWQEVITGVPARQVIQVAREFADNAAKTQGRSMVIIGAAMNHWYHCDMNYRAIIGMLMMCGCIGQPGGGWAHYVGQEKLRPQTGWTALAFALDWSRPPRQQNSTSFFYAHTDQWRYEKLQVQSILSPLADRSQYAGSLIDFNVRAERMGWLPSAPQLQTNPLKIVRDASALGQDPKTYTVDGLKSGALRMSCEDPDHPDNWPRNMFVWRSNLLGSSGKGHEYFLKHFLGTSHGIQGKDLGEEGGAKPTEVDWHEQAPEGKLDLLVTLDFRMSTTCLYSDIVLPTATWYEKNDLNTSDMHPFIHPLSAAVDPAWQARSDWDIYKGFARKFSEICPGHLGVEKELVLTPMMHDSPGELAQATGVKDWKRGDCDLIPGKTAPAMTIVERDYPNTYARFTSLGPLMDKVGNGGKGISWNTSEEVQLLAELNGKVQSEGPTKGLPRIETDIDAAEVILMLAPETNGNVAVKAWDALSKATGREHAHLAEGAHHTKIRYRDVQAQPRKIISSPTWSGIEDEKVTYNAGWTNVHEFIPWRTLTGRQQFYQDHDWMRAFGEGFVSYRPPVDLQTIDTVKDKKPNGNKEIVLNFITPHQKWGIHSTYTDNLLMLTLNRGGPVVWLSEDDASKAGIVDNDWIELFNSNGAIAARAVVSQRVKPGMTMMYHAQEKIINTPGSEITGARGGIHNSVTRIVTKPTHMIGGYAQLSYGFNYYGTIGTNRDEFVVVRKMRKVDWLDDPLAGAFEQTAAAVGEAA</sequence>
<evidence type="ECO:0000256" key="5">
    <source>
        <dbReference type="ARBA" id="ARBA00022448"/>
    </source>
</evidence>
<dbReference type="RefSeq" id="WP_377305729.1">
    <property type="nucleotide sequence ID" value="NZ_CP180191.1"/>
</dbReference>
<evidence type="ECO:0000256" key="1">
    <source>
        <dbReference type="ARBA" id="ARBA00001942"/>
    </source>
</evidence>
<organism evidence="15 16">
    <name type="scientific">Piscinibacterium candidicorallinum</name>
    <dbReference type="NCBI Taxonomy" id="1793872"/>
    <lineage>
        <taxon>Bacteria</taxon>
        <taxon>Pseudomonadati</taxon>
        <taxon>Pseudomonadota</taxon>
        <taxon>Betaproteobacteria</taxon>
        <taxon>Burkholderiales</taxon>
        <taxon>Piscinibacterium</taxon>
    </lineage>
</organism>
<keyword evidence="16" id="KW-1185">Reference proteome</keyword>
<dbReference type="PROSITE" id="PS51669">
    <property type="entry name" value="4FE4S_MOW_BIS_MGD"/>
    <property type="match status" value="1"/>
</dbReference>
<dbReference type="SMART" id="SM00926">
    <property type="entry name" value="Molybdop_Fe4S4"/>
    <property type="match status" value="1"/>
</dbReference>
<comment type="caution">
    <text evidence="15">The sequence shown here is derived from an EMBL/GenBank/DDBJ whole genome shotgun (WGS) entry which is preliminary data.</text>
</comment>